<reference evidence="3" key="1">
    <citation type="journal article" date="2017" name="Nat. Commun.">
        <title>The North American bullfrog draft genome provides insight into hormonal regulation of long noncoding RNA.</title>
        <authorList>
            <person name="Hammond S.A."/>
            <person name="Warren R.L."/>
            <person name="Vandervalk B.P."/>
            <person name="Kucuk E."/>
            <person name="Khan H."/>
            <person name="Gibb E.A."/>
            <person name="Pandoh P."/>
            <person name="Kirk H."/>
            <person name="Zhao Y."/>
            <person name="Jones M."/>
            <person name="Mungall A.J."/>
            <person name="Coope R."/>
            <person name="Pleasance S."/>
            <person name="Moore R.A."/>
            <person name="Holt R.A."/>
            <person name="Round J.M."/>
            <person name="Ohora S."/>
            <person name="Walle B.V."/>
            <person name="Veldhoen N."/>
            <person name="Helbing C.C."/>
            <person name="Birol I."/>
        </authorList>
    </citation>
    <scope>NUCLEOTIDE SEQUENCE [LARGE SCALE GENOMIC DNA]</scope>
</reference>
<dbReference type="AlphaFoldDB" id="A0A2G9SDM7"/>
<feature type="compositionally biased region" description="Polar residues" evidence="1">
    <location>
        <begin position="228"/>
        <end position="239"/>
    </location>
</feature>
<evidence type="ECO:0000256" key="1">
    <source>
        <dbReference type="SAM" id="MobiDB-lite"/>
    </source>
</evidence>
<feature type="non-terminal residue" evidence="2">
    <location>
        <position position="442"/>
    </location>
</feature>
<feature type="compositionally biased region" description="Basic and acidic residues" evidence="1">
    <location>
        <begin position="405"/>
        <end position="431"/>
    </location>
</feature>
<dbReference type="GO" id="GO:0032783">
    <property type="term" value="C:super elongation complex"/>
    <property type="evidence" value="ECO:0007669"/>
    <property type="project" value="TreeGrafter"/>
</dbReference>
<feature type="compositionally biased region" description="Polar residues" evidence="1">
    <location>
        <begin position="339"/>
        <end position="349"/>
    </location>
</feature>
<evidence type="ECO:0000313" key="3">
    <source>
        <dbReference type="Proteomes" id="UP000228934"/>
    </source>
</evidence>
<dbReference type="PANTHER" id="PTHR10528:SF15">
    <property type="entry name" value="AF4_FMR2 FAMILY MEMBER 4"/>
    <property type="match status" value="1"/>
</dbReference>
<feature type="compositionally biased region" description="Polar residues" evidence="1">
    <location>
        <begin position="167"/>
        <end position="180"/>
    </location>
</feature>
<evidence type="ECO:0008006" key="4">
    <source>
        <dbReference type="Google" id="ProtNLM"/>
    </source>
</evidence>
<feature type="region of interest" description="Disordered" evidence="1">
    <location>
        <begin position="66"/>
        <end position="442"/>
    </location>
</feature>
<dbReference type="GO" id="GO:0010468">
    <property type="term" value="P:regulation of gene expression"/>
    <property type="evidence" value="ECO:0007669"/>
    <property type="project" value="InterPro"/>
</dbReference>
<gene>
    <name evidence="2" type="ORF">AB205_0070850</name>
</gene>
<feature type="compositionally biased region" description="Basic residues" evidence="1">
    <location>
        <begin position="275"/>
        <end position="288"/>
    </location>
</feature>
<feature type="compositionally biased region" description="Polar residues" evidence="1">
    <location>
        <begin position="82"/>
        <end position="99"/>
    </location>
</feature>
<protein>
    <recommendedName>
        <fullName evidence="4">AF4/FMR2 C-terminal homology domain-containing protein</fullName>
    </recommendedName>
</protein>
<dbReference type="Pfam" id="PF05110">
    <property type="entry name" value="AF-4"/>
    <property type="match status" value="1"/>
</dbReference>
<dbReference type="InterPro" id="IPR043639">
    <property type="entry name" value="AF4_int"/>
</dbReference>
<feature type="compositionally biased region" description="Polar residues" evidence="1">
    <location>
        <begin position="262"/>
        <end position="273"/>
    </location>
</feature>
<keyword evidence="3" id="KW-1185">Reference proteome</keyword>
<dbReference type="InterPro" id="IPR007797">
    <property type="entry name" value="AF4/FMR2"/>
</dbReference>
<dbReference type="PANTHER" id="PTHR10528">
    <property type="entry name" value="AF4/FMR2 FAMILY MEMBER"/>
    <property type="match status" value="1"/>
</dbReference>
<accession>A0A2G9SDM7</accession>
<feature type="compositionally biased region" description="Basic and acidic residues" evidence="1">
    <location>
        <begin position="289"/>
        <end position="303"/>
    </location>
</feature>
<dbReference type="Proteomes" id="UP000228934">
    <property type="component" value="Unassembled WGS sequence"/>
</dbReference>
<name>A0A2G9SDM7_AQUCT</name>
<dbReference type="OrthoDB" id="6382204at2759"/>
<feature type="compositionally biased region" description="Low complexity" evidence="1">
    <location>
        <begin position="109"/>
        <end position="138"/>
    </location>
</feature>
<organism evidence="2 3">
    <name type="scientific">Aquarana catesbeiana</name>
    <name type="common">American bullfrog</name>
    <name type="synonym">Rana catesbeiana</name>
    <dbReference type="NCBI Taxonomy" id="8400"/>
    <lineage>
        <taxon>Eukaryota</taxon>
        <taxon>Metazoa</taxon>
        <taxon>Chordata</taxon>
        <taxon>Craniata</taxon>
        <taxon>Vertebrata</taxon>
        <taxon>Euteleostomi</taxon>
        <taxon>Amphibia</taxon>
        <taxon>Batrachia</taxon>
        <taxon>Anura</taxon>
        <taxon>Neobatrachia</taxon>
        <taxon>Ranoidea</taxon>
        <taxon>Ranidae</taxon>
        <taxon>Aquarana</taxon>
    </lineage>
</organism>
<dbReference type="EMBL" id="KV924649">
    <property type="protein sequence ID" value="PIO38214.1"/>
    <property type="molecule type" value="Genomic_DNA"/>
</dbReference>
<feature type="compositionally biased region" description="Polar residues" evidence="1">
    <location>
        <begin position="187"/>
        <end position="209"/>
    </location>
</feature>
<sequence length="442" mass="48425">MSTFVSQNDTLLQPKLPMDISLKLYSSYACNISLFIHKAVGFTVYDVPIDSEENALSNLKEDLKLSSSEDSDADQDCDKAVPTNTPGSNSDPSQHNSEGADNSRDDSSSHSGSESSSGSDSESESSSSDSEANEPSRSASPEPEHPPSNKWQLDNWLNKVNPHKVSPASSVESNIPSSQGYKKEVQEQGTGTGYTEPSGPKESNASTPIRETKAAQKGSEGSRGRQKSPANSESATQRRSFGKKQPNKPAVEAPRRELKVESVTTAETTTNLPANRHKAATKGLRKPNIKKEPKSSPRQATERKKYKTSKPSQKSKEFIETDTSSSDSDEIESLPPSSQTPKYSESNRTPPAKPSTEEDDSFFRQRLFSPMEEKELLSPLSEPEDRYPLIVKIDLSLLSRIPGRPVKEPEPPKVEKAAPEKHPKETQKQADKTSTSGKRKHK</sequence>
<proteinExistence type="predicted"/>
<dbReference type="Pfam" id="PF18875">
    <property type="entry name" value="AF4_int"/>
    <property type="match status" value="1"/>
</dbReference>
<evidence type="ECO:0000313" key="2">
    <source>
        <dbReference type="EMBL" id="PIO38214.1"/>
    </source>
</evidence>